<keyword evidence="8" id="KW-1185">Reference proteome</keyword>
<evidence type="ECO:0000256" key="5">
    <source>
        <dbReference type="ARBA" id="ARBA00023136"/>
    </source>
</evidence>
<comment type="caution">
    <text evidence="7">The sequence shown here is derived from an EMBL/GenBank/DDBJ whole genome shotgun (WGS) entry which is preliminary data.</text>
</comment>
<gene>
    <name evidence="7" type="ORF">ODALV1_LOCUS29270</name>
</gene>
<sequence length="160" mass="15648">MAGITFQHIMLICLIGTTILPTSNAFILEMLGFGASGIVKGSIAAWLQSAGAIGSGCFLSALGFGASGIVKGSIAAWLQSAGATGGGYILSALGFTTSGIAKGSFAAALQSFGVTGLMGTLGTGAGIVGGALTTGAAGAAYYFNQLNSLYYNGTLTPEST</sequence>
<evidence type="ECO:0000313" key="7">
    <source>
        <dbReference type="EMBL" id="CAL8143114.1"/>
    </source>
</evidence>
<comment type="similarity">
    <text evidence="2">Belongs to the IFI6/IFI27 family.</text>
</comment>
<keyword evidence="4 6" id="KW-1133">Transmembrane helix</keyword>
<dbReference type="EMBL" id="CAXLJM020000151">
    <property type="protein sequence ID" value="CAL8143114.1"/>
    <property type="molecule type" value="Genomic_DNA"/>
</dbReference>
<evidence type="ECO:0000256" key="3">
    <source>
        <dbReference type="ARBA" id="ARBA00022692"/>
    </source>
</evidence>
<name>A0ABP1S3C2_9HEXA</name>
<comment type="subcellular location">
    <subcellularLocation>
        <location evidence="1">Membrane</location>
        <topology evidence="1">Multi-pass membrane protein</topology>
    </subcellularLocation>
</comment>
<evidence type="ECO:0000256" key="4">
    <source>
        <dbReference type="ARBA" id="ARBA00022989"/>
    </source>
</evidence>
<feature type="transmembrane region" description="Helical" evidence="6">
    <location>
        <begin position="6"/>
        <end position="31"/>
    </location>
</feature>
<protein>
    <submittedName>
        <fullName evidence="7">Uncharacterized protein</fullName>
    </submittedName>
</protein>
<evidence type="ECO:0000256" key="1">
    <source>
        <dbReference type="ARBA" id="ARBA00004141"/>
    </source>
</evidence>
<evidence type="ECO:0000313" key="8">
    <source>
        <dbReference type="Proteomes" id="UP001642540"/>
    </source>
</evidence>
<evidence type="ECO:0000256" key="2">
    <source>
        <dbReference type="ARBA" id="ARBA00007262"/>
    </source>
</evidence>
<dbReference type="Proteomes" id="UP001642540">
    <property type="component" value="Unassembled WGS sequence"/>
</dbReference>
<keyword evidence="3 6" id="KW-0812">Transmembrane</keyword>
<feature type="transmembrane region" description="Helical" evidence="6">
    <location>
        <begin position="43"/>
        <end position="66"/>
    </location>
</feature>
<accession>A0ABP1S3C2</accession>
<dbReference type="PANTHER" id="PTHR16932:SF18">
    <property type="entry name" value="INTERFERON, ALPHA-INDUCIBLE PROTEIN 27-LIKE 2"/>
    <property type="match status" value="1"/>
</dbReference>
<feature type="transmembrane region" description="Helical" evidence="6">
    <location>
        <begin position="121"/>
        <end position="143"/>
    </location>
</feature>
<dbReference type="PANTHER" id="PTHR16932">
    <property type="entry name" value="INTERFERON ALPHA-INDUCIBLE PROTEIN 27"/>
    <property type="match status" value="1"/>
</dbReference>
<reference evidence="7 8" key="1">
    <citation type="submission" date="2024-08" db="EMBL/GenBank/DDBJ databases">
        <authorList>
            <person name="Cucini C."/>
            <person name="Frati F."/>
        </authorList>
    </citation>
    <scope>NUCLEOTIDE SEQUENCE [LARGE SCALE GENOMIC DNA]</scope>
</reference>
<keyword evidence="5 6" id="KW-0472">Membrane</keyword>
<organism evidence="7 8">
    <name type="scientific">Orchesella dallaii</name>
    <dbReference type="NCBI Taxonomy" id="48710"/>
    <lineage>
        <taxon>Eukaryota</taxon>
        <taxon>Metazoa</taxon>
        <taxon>Ecdysozoa</taxon>
        <taxon>Arthropoda</taxon>
        <taxon>Hexapoda</taxon>
        <taxon>Collembola</taxon>
        <taxon>Entomobryomorpha</taxon>
        <taxon>Entomobryoidea</taxon>
        <taxon>Orchesellidae</taxon>
        <taxon>Orchesellinae</taxon>
        <taxon>Orchesella</taxon>
    </lineage>
</organism>
<evidence type="ECO:0000256" key="6">
    <source>
        <dbReference type="SAM" id="Phobius"/>
    </source>
</evidence>
<dbReference type="InterPro" id="IPR038213">
    <property type="entry name" value="IFI6/IFI27-like_sf"/>
</dbReference>
<proteinExistence type="inferred from homology"/>
<dbReference type="Gene3D" id="6.10.110.10">
    <property type="match status" value="2"/>
</dbReference>
<dbReference type="InterPro" id="IPR009311">
    <property type="entry name" value="IFI6/IFI27-like"/>
</dbReference>